<keyword evidence="1" id="KW-0808">Transferase</keyword>
<dbReference type="InterPro" id="IPR029063">
    <property type="entry name" value="SAM-dependent_MTases_sf"/>
</dbReference>
<comment type="caution">
    <text evidence="1">The sequence shown here is derived from an EMBL/GenBank/DDBJ whole genome shotgun (WGS) entry which is preliminary data.</text>
</comment>
<dbReference type="CDD" id="cd02440">
    <property type="entry name" value="AdoMet_MTases"/>
    <property type="match status" value="1"/>
</dbReference>
<accession>A0A540VJU4</accession>
<keyword evidence="1" id="KW-0489">Methyltransferase</keyword>
<gene>
    <name evidence="1" type="ORF">FKZ61_05065</name>
</gene>
<dbReference type="SUPFAM" id="SSF53335">
    <property type="entry name" value="S-adenosyl-L-methionine-dependent methyltransferases"/>
    <property type="match status" value="1"/>
</dbReference>
<proteinExistence type="predicted"/>
<dbReference type="OrthoDB" id="161159at2"/>
<dbReference type="EMBL" id="VIGC01000005">
    <property type="protein sequence ID" value="TQE97011.1"/>
    <property type="molecule type" value="Genomic_DNA"/>
</dbReference>
<dbReference type="Proteomes" id="UP000317371">
    <property type="component" value="Unassembled WGS sequence"/>
</dbReference>
<dbReference type="PANTHER" id="PTHR43861">
    <property type="entry name" value="TRANS-ACONITATE 2-METHYLTRANSFERASE-RELATED"/>
    <property type="match status" value="1"/>
</dbReference>
<dbReference type="Gene3D" id="3.40.50.150">
    <property type="entry name" value="Vaccinia Virus protein VP39"/>
    <property type="match status" value="1"/>
</dbReference>
<sequence>MAGQGWMGMNRDDSQLGRKYDRLYGAPPESGAPIPPSPICVHGYPRDRNQALVYLARPGGRLLEVGCGSGVVLATLAPQYDQVVGTELSSNRAQAARQRLAHLANVEIVTGTLEDLLALNPEPFDVILWADVIEHIPDVIQAMASLAKLARPGTQLVTVTPNVAYLPHRLRLLLGRAPVTSLPLHGNHGFREKPHETELLDGGHLHYFTYRQLEILYQVAGFQPRRRLGIGRRLSRLRNLWPTLLSGEVCLVGEYVGARLAPEAG</sequence>
<dbReference type="InParanoid" id="A0A540VJU4"/>
<evidence type="ECO:0000313" key="1">
    <source>
        <dbReference type="EMBL" id="TQE97011.1"/>
    </source>
</evidence>
<protein>
    <submittedName>
        <fullName evidence="1">Methyltransferase domain-containing protein</fullName>
    </submittedName>
</protein>
<dbReference type="GO" id="GO:0008168">
    <property type="term" value="F:methyltransferase activity"/>
    <property type="evidence" value="ECO:0007669"/>
    <property type="project" value="UniProtKB-KW"/>
</dbReference>
<keyword evidence="2" id="KW-1185">Reference proteome</keyword>
<dbReference type="Pfam" id="PF13489">
    <property type="entry name" value="Methyltransf_23"/>
    <property type="match status" value="1"/>
</dbReference>
<organism evidence="1 2">
    <name type="scientific">Litorilinea aerophila</name>
    <dbReference type="NCBI Taxonomy" id="1204385"/>
    <lineage>
        <taxon>Bacteria</taxon>
        <taxon>Bacillati</taxon>
        <taxon>Chloroflexota</taxon>
        <taxon>Caldilineae</taxon>
        <taxon>Caldilineales</taxon>
        <taxon>Caldilineaceae</taxon>
        <taxon>Litorilinea</taxon>
    </lineage>
</organism>
<dbReference type="AlphaFoldDB" id="A0A540VJU4"/>
<reference evidence="1 2" key="1">
    <citation type="submission" date="2019-06" db="EMBL/GenBank/DDBJ databases">
        <title>Genome sequence of Litorilinea aerophila BAA-2444.</title>
        <authorList>
            <person name="Maclea K.S."/>
            <person name="Maurais E.G."/>
            <person name="Iannazzi L.C."/>
        </authorList>
    </citation>
    <scope>NUCLEOTIDE SEQUENCE [LARGE SCALE GENOMIC DNA]</scope>
    <source>
        <strain evidence="1 2">ATCC BAA-2444</strain>
    </source>
</reference>
<evidence type="ECO:0000313" key="2">
    <source>
        <dbReference type="Proteomes" id="UP000317371"/>
    </source>
</evidence>
<name>A0A540VJU4_9CHLR</name>
<dbReference type="GO" id="GO:0032259">
    <property type="term" value="P:methylation"/>
    <property type="evidence" value="ECO:0007669"/>
    <property type="project" value="UniProtKB-KW"/>
</dbReference>